<dbReference type="GO" id="GO:0008703">
    <property type="term" value="F:5-amino-6-(5-phosphoribosylamino)uracil reductase activity"/>
    <property type="evidence" value="ECO:0007669"/>
    <property type="project" value="UniProtKB-EC"/>
</dbReference>
<feature type="active site" description="Proton donor" evidence="13">
    <location>
        <position position="54"/>
    </location>
</feature>
<comment type="catalytic activity">
    <reaction evidence="12">
        <text>2,5-diamino-6-hydroxy-4-(5-phosphoribosylamino)-pyrimidine + H2O + H(+) = 5-amino-6-(5-phospho-D-ribosylamino)uracil + NH4(+)</text>
        <dbReference type="Rhea" id="RHEA:21868"/>
        <dbReference type="ChEBI" id="CHEBI:15377"/>
        <dbReference type="ChEBI" id="CHEBI:15378"/>
        <dbReference type="ChEBI" id="CHEBI:28938"/>
        <dbReference type="ChEBI" id="CHEBI:58453"/>
        <dbReference type="ChEBI" id="CHEBI:58614"/>
        <dbReference type="EC" id="3.5.4.26"/>
    </reaction>
</comment>
<feature type="binding site" evidence="14">
    <location>
        <position position="199"/>
    </location>
    <ligand>
        <name>NADP(+)</name>
        <dbReference type="ChEBI" id="CHEBI:58349"/>
    </ligand>
</feature>
<dbReference type="NCBIfam" id="TIGR00227">
    <property type="entry name" value="ribD_Cterm"/>
    <property type="match status" value="1"/>
</dbReference>
<dbReference type="RefSeq" id="WP_166192917.1">
    <property type="nucleotide sequence ID" value="NZ_CP049811.1"/>
</dbReference>
<dbReference type="SUPFAM" id="SSF53597">
    <property type="entry name" value="Dihydrofolate reductase-like"/>
    <property type="match status" value="1"/>
</dbReference>
<dbReference type="GO" id="GO:0008270">
    <property type="term" value="F:zinc ion binding"/>
    <property type="evidence" value="ECO:0007669"/>
    <property type="project" value="InterPro"/>
</dbReference>
<evidence type="ECO:0000256" key="1">
    <source>
        <dbReference type="ARBA" id="ARBA00002151"/>
    </source>
</evidence>
<evidence type="ECO:0000256" key="3">
    <source>
        <dbReference type="ARBA" id="ARBA00004910"/>
    </source>
</evidence>
<dbReference type="PIRSF" id="PIRSF006769">
    <property type="entry name" value="RibD"/>
    <property type="match status" value="1"/>
</dbReference>
<feature type="binding site" evidence="14">
    <location>
        <position position="173"/>
    </location>
    <ligand>
        <name>NADP(+)</name>
        <dbReference type="ChEBI" id="CHEBI:58349"/>
    </ligand>
</feature>
<gene>
    <name evidence="17" type="primary">ribD</name>
    <name evidence="17" type="ORF">G8E03_13505</name>
</gene>
<feature type="binding site" evidence="15">
    <location>
        <position position="52"/>
    </location>
    <ligand>
        <name>Zn(2+)</name>
        <dbReference type="ChEBI" id="CHEBI:29105"/>
        <note>catalytic</note>
    </ligand>
</feature>
<proteinExistence type="inferred from homology"/>
<dbReference type="SUPFAM" id="SSF53927">
    <property type="entry name" value="Cytidine deaminase-like"/>
    <property type="match status" value="1"/>
</dbReference>
<evidence type="ECO:0000256" key="14">
    <source>
        <dbReference type="PIRSR" id="PIRSR006769-2"/>
    </source>
</evidence>
<keyword evidence="18" id="KW-1185">Reference proteome</keyword>
<evidence type="ECO:0000256" key="2">
    <source>
        <dbReference type="ARBA" id="ARBA00004882"/>
    </source>
</evidence>
<dbReference type="EC" id="3.5.4.26" evidence="12"/>
<feature type="binding site" evidence="14">
    <location>
        <position position="203"/>
    </location>
    <ligand>
        <name>substrate</name>
    </ligand>
</feature>
<keyword evidence="12 17" id="KW-0378">Hydrolase</keyword>
<dbReference type="InterPro" id="IPR016193">
    <property type="entry name" value="Cytidine_deaminase-like"/>
</dbReference>
<dbReference type="InterPro" id="IPR002734">
    <property type="entry name" value="RibDG_C"/>
</dbReference>
<feature type="domain" description="CMP/dCMP-type deaminase" evidence="16">
    <location>
        <begin position="3"/>
        <end position="125"/>
    </location>
</feature>
<evidence type="ECO:0000259" key="16">
    <source>
        <dbReference type="PROSITE" id="PS51747"/>
    </source>
</evidence>
<dbReference type="GO" id="GO:0050661">
    <property type="term" value="F:NADP binding"/>
    <property type="evidence" value="ECO:0007669"/>
    <property type="project" value="InterPro"/>
</dbReference>
<keyword evidence="7 12" id="KW-0479">Metal-binding</keyword>
<dbReference type="EMBL" id="CP049811">
    <property type="protein sequence ID" value="QIK41677.1"/>
    <property type="molecule type" value="Genomic_DNA"/>
</dbReference>
<dbReference type="GO" id="GO:0009231">
    <property type="term" value="P:riboflavin biosynthetic process"/>
    <property type="evidence" value="ECO:0007669"/>
    <property type="project" value="UniProtKB-UniPathway"/>
</dbReference>
<dbReference type="KEGG" id="mon:G8E03_13505"/>
<evidence type="ECO:0000256" key="6">
    <source>
        <dbReference type="ARBA" id="ARBA00022619"/>
    </source>
</evidence>
<dbReference type="Pfam" id="PF01872">
    <property type="entry name" value="RibD_C"/>
    <property type="match status" value="1"/>
</dbReference>
<organism evidence="17 18">
    <name type="scientific">Pontivivens nitratireducens</name>
    <dbReference type="NCBI Taxonomy" id="2758038"/>
    <lineage>
        <taxon>Bacteria</taxon>
        <taxon>Pseudomonadati</taxon>
        <taxon>Pseudomonadota</taxon>
        <taxon>Alphaproteobacteria</taxon>
        <taxon>Rhodobacterales</taxon>
        <taxon>Paracoccaceae</taxon>
        <taxon>Pontivivens</taxon>
    </lineage>
</organism>
<dbReference type="Proteomes" id="UP000500791">
    <property type="component" value="Chromosome"/>
</dbReference>
<dbReference type="PANTHER" id="PTHR38011">
    <property type="entry name" value="DIHYDROFOLATE REDUCTASE FAMILY PROTEIN (AFU_ORTHOLOGUE AFUA_8G06820)"/>
    <property type="match status" value="1"/>
</dbReference>
<evidence type="ECO:0000256" key="7">
    <source>
        <dbReference type="ARBA" id="ARBA00022723"/>
    </source>
</evidence>
<keyword evidence="8 12" id="KW-0862">Zinc</keyword>
<evidence type="ECO:0000313" key="18">
    <source>
        <dbReference type="Proteomes" id="UP000500791"/>
    </source>
</evidence>
<dbReference type="InterPro" id="IPR050765">
    <property type="entry name" value="Riboflavin_Biosynth_HTPR"/>
</dbReference>
<feature type="binding site" evidence="15">
    <location>
        <position position="86"/>
    </location>
    <ligand>
        <name>Zn(2+)</name>
        <dbReference type="ChEBI" id="CHEBI:29105"/>
        <note>catalytic</note>
    </ligand>
</feature>
<evidence type="ECO:0000256" key="15">
    <source>
        <dbReference type="PIRSR" id="PIRSR006769-3"/>
    </source>
</evidence>
<name>A0A6G7VPG4_9RHOB</name>
<feature type="binding site" evidence="14">
    <location>
        <position position="157"/>
    </location>
    <ligand>
        <name>NADP(+)</name>
        <dbReference type="ChEBI" id="CHEBI:58349"/>
    </ligand>
</feature>
<dbReference type="PROSITE" id="PS51747">
    <property type="entry name" value="CYT_DCMP_DEAMINASES_2"/>
    <property type="match status" value="1"/>
</dbReference>
<comment type="cofactor">
    <cofactor evidence="12 15">
        <name>Zn(2+)</name>
        <dbReference type="ChEBI" id="CHEBI:29105"/>
    </cofactor>
    <text evidence="12 15">Binds 1 zinc ion.</text>
</comment>
<reference evidence="17 18" key="1">
    <citation type="submission" date="2020-03" db="EMBL/GenBank/DDBJ databases">
        <title>Complete genome sequence of Monaibacterium sp. ALG8 with diverse plasmids.</title>
        <authorList>
            <person name="Sun C."/>
        </authorList>
    </citation>
    <scope>NUCLEOTIDE SEQUENCE [LARGE SCALE GENOMIC DNA]</scope>
    <source>
        <strain evidence="17 18">ALG8</strain>
    </source>
</reference>
<evidence type="ECO:0000256" key="8">
    <source>
        <dbReference type="ARBA" id="ARBA00022833"/>
    </source>
</evidence>
<dbReference type="PROSITE" id="PS00903">
    <property type="entry name" value="CYT_DCMP_DEAMINASES_1"/>
    <property type="match status" value="1"/>
</dbReference>
<dbReference type="EC" id="1.1.1.193" evidence="12"/>
<comment type="similarity">
    <text evidence="5 12">In the C-terminal section; belongs to the HTP reductase family.</text>
</comment>
<comment type="function">
    <text evidence="1 12">Converts 2,5-diamino-6-(ribosylamino)-4(3h)-pyrimidinone 5'-phosphate into 5-amino-6-(ribosylamino)-2,4(1h,3h)-pyrimidinedione 5'-phosphate.</text>
</comment>
<keyword evidence="11" id="KW-0511">Multifunctional enzyme</keyword>
<dbReference type="GO" id="GO:0008835">
    <property type="term" value="F:diaminohydroxyphosphoribosylaminopyrimidine deaminase activity"/>
    <property type="evidence" value="ECO:0007669"/>
    <property type="project" value="UniProtKB-EC"/>
</dbReference>
<comment type="pathway">
    <text evidence="2 12">Cofactor biosynthesis; riboflavin biosynthesis; 5-amino-6-(D-ribitylamino)uracil from GTP: step 2/4.</text>
</comment>
<feature type="binding site" evidence="14">
    <location>
        <position position="171"/>
    </location>
    <ligand>
        <name>substrate</name>
    </ligand>
</feature>
<keyword evidence="10 12" id="KW-0560">Oxidoreductase</keyword>
<dbReference type="NCBIfam" id="TIGR00326">
    <property type="entry name" value="eubact_ribD"/>
    <property type="match status" value="1"/>
</dbReference>
<keyword evidence="6 12" id="KW-0686">Riboflavin biosynthesis</keyword>
<dbReference type="Pfam" id="PF00383">
    <property type="entry name" value="dCMP_cyt_deam_1"/>
    <property type="match status" value="1"/>
</dbReference>
<evidence type="ECO:0000256" key="9">
    <source>
        <dbReference type="ARBA" id="ARBA00022857"/>
    </source>
</evidence>
<dbReference type="Gene3D" id="3.40.140.10">
    <property type="entry name" value="Cytidine Deaminase, domain 2"/>
    <property type="match status" value="1"/>
</dbReference>
<dbReference type="Gene3D" id="3.40.430.10">
    <property type="entry name" value="Dihydrofolate Reductase, subunit A"/>
    <property type="match status" value="1"/>
</dbReference>
<feature type="binding site" evidence="14">
    <location>
        <position position="187"/>
    </location>
    <ligand>
        <name>substrate</name>
    </ligand>
</feature>
<feature type="binding site" evidence="14">
    <location>
        <position position="207"/>
    </location>
    <ligand>
        <name>substrate</name>
    </ligand>
</feature>
<feature type="binding site" evidence="14">
    <location>
        <begin position="301"/>
        <end position="307"/>
    </location>
    <ligand>
        <name>NADP(+)</name>
        <dbReference type="ChEBI" id="CHEBI:58349"/>
    </ligand>
</feature>
<dbReference type="InterPro" id="IPR004794">
    <property type="entry name" value="Eubact_RibD"/>
</dbReference>
<dbReference type="InterPro" id="IPR024072">
    <property type="entry name" value="DHFR-like_dom_sf"/>
</dbReference>
<comment type="pathway">
    <text evidence="3 12">Cofactor biosynthesis; riboflavin biosynthesis; 5-amino-6-(D-ribitylamino)uracil from GTP: step 3/4.</text>
</comment>
<dbReference type="PANTHER" id="PTHR38011:SF7">
    <property type="entry name" value="2,5-DIAMINO-6-RIBOSYLAMINO-4(3H)-PYRIMIDINONE 5'-PHOSPHATE REDUCTASE"/>
    <property type="match status" value="1"/>
</dbReference>
<feature type="binding site" evidence="15">
    <location>
        <position position="77"/>
    </location>
    <ligand>
        <name>Zn(2+)</name>
        <dbReference type="ChEBI" id="CHEBI:29105"/>
        <note>catalytic</note>
    </ligand>
</feature>
<dbReference type="AlphaFoldDB" id="A0A6G7VPG4"/>
<evidence type="ECO:0000256" key="13">
    <source>
        <dbReference type="PIRSR" id="PIRSR006769-1"/>
    </source>
</evidence>
<comment type="catalytic activity">
    <reaction evidence="12">
        <text>5-amino-6-(5-phospho-D-ribitylamino)uracil + NADP(+) = 5-amino-6-(5-phospho-D-ribosylamino)uracil + NADPH + H(+)</text>
        <dbReference type="Rhea" id="RHEA:17845"/>
        <dbReference type="ChEBI" id="CHEBI:15378"/>
        <dbReference type="ChEBI" id="CHEBI:57783"/>
        <dbReference type="ChEBI" id="CHEBI:58349"/>
        <dbReference type="ChEBI" id="CHEBI:58421"/>
        <dbReference type="ChEBI" id="CHEBI:58453"/>
        <dbReference type="EC" id="1.1.1.193"/>
    </reaction>
</comment>
<feature type="binding site" evidence="14">
    <location>
        <position position="210"/>
    </location>
    <ligand>
        <name>substrate</name>
    </ligand>
</feature>
<feature type="binding site" evidence="14">
    <location>
        <position position="299"/>
    </location>
    <ligand>
        <name>substrate</name>
    </ligand>
</feature>
<protein>
    <recommendedName>
        <fullName evidence="12">Riboflavin biosynthesis protein RibD</fullName>
    </recommendedName>
    <domain>
        <recommendedName>
            <fullName evidence="12">Diaminohydroxyphosphoribosylaminopyrimidine deaminase</fullName>
            <shortName evidence="12">DRAP deaminase</shortName>
            <ecNumber evidence="12">3.5.4.26</ecNumber>
        </recommendedName>
        <alternativeName>
            <fullName evidence="12">Riboflavin-specific deaminase</fullName>
        </alternativeName>
    </domain>
    <domain>
        <recommendedName>
            <fullName evidence="12">5-amino-6-(5-phosphoribosylamino)uracil reductase</fullName>
            <ecNumber evidence="12">1.1.1.193</ecNumber>
        </recommendedName>
        <alternativeName>
            <fullName evidence="12">HTP reductase</fullName>
        </alternativeName>
    </domain>
</protein>
<evidence type="ECO:0000256" key="10">
    <source>
        <dbReference type="ARBA" id="ARBA00023002"/>
    </source>
</evidence>
<sequence>MLEGDRRHLTHAISLGQRGLGRTWPNPAVGCVIVAGDRIIGRGWTQPGGRPHAETIALTQAGPAARGATAYVSLEPCAHHGRTPPCCDALIAAGVARVVVPMQDPDPRVAGEGLRRLRAAGIEVVIAHDMADTAREANAGFLMRQATGRPLVTLKLATSLDGRIATARGESRWITGPEARTAVHLMRAQSDALLIGAGTARADDPMLDVRIPGLGDASPLRVIADGSLSLPLTGRLARSIPSQPVWLMHRRDADRTRRKAWEGLGALTFACPTDDTGALIPAGLLDLLGENGVTRVLCEGGGRLAASLLRAGLVDRLVYFHAGLVMGAEALASIAALPDEPLPDMARWTLVRSTPIGPDVMSEWRI</sequence>
<evidence type="ECO:0000256" key="11">
    <source>
        <dbReference type="ARBA" id="ARBA00023268"/>
    </source>
</evidence>
<keyword evidence="9 12" id="KW-0521">NADP</keyword>
<dbReference type="InterPro" id="IPR016192">
    <property type="entry name" value="APOBEC/CMP_deaminase_Zn-bd"/>
</dbReference>
<evidence type="ECO:0000256" key="5">
    <source>
        <dbReference type="ARBA" id="ARBA00007417"/>
    </source>
</evidence>
<dbReference type="InterPro" id="IPR011549">
    <property type="entry name" value="RibD_C"/>
</dbReference>
<dbReference type="CDD" id="cd01284">
    <property type="entry name" value="Riboflavin_deaminase-reductase"/>
    <property type="match status" value="1"/>
</dbReference>
<evidence type="ECO:0000313" key="17">
    <source>
        <dbReference type="EMBL" id="QIK41677.1"/>
    </source>
</evidence>
<accession>A0A6G7VPG4</accession>
<comment type="similarity">
    <text evidence="4 12">In the N-terminal section; belongs to the cytidine and deoxycytidylate deaminase family.</text>
</comment>
<evidence type="ECO:0000256" key="4">
    <source>
        <dbReference type="ARBA" id="ARBA00005259"/>
    </source>
</evidence>
<evidence type="ECO:0000256" key="12">
    <source>
        <dbReference type="PIRNR" id="PIRNR006769"/>
    </source>
</evidence>
<dbReference type="InterPro" id="IPR002125">
    <property type="entry name" value="CMP_dCMP_dom"/>
</dbReference>
<dbReference type="UniPathway" id="UPA00275">
    <property type="reaction ID" value="UER00401"/>
</dbReference>